<dbReference type="InterPro" id="IPR045518">
    <property type="entry name" value="2EXR"/>
</dbReference>
<proteinExistence type="predicted"/>
<dbReference type="Pfam" id="PF20150">
    <property type="entry name" value="2EXR"/>
    <property type="match status" value="1"/>
</dbReference>
<dbReference type="Proteomes" id="UP000076874">
    <property type="component" value="Unassembled WGS sequence"/>
</dbReference>
<name>A0A162J4M7_9HYPO</name>
<dbReference type="AlphaFoldDB" id="A0A162J4M7"/>
<evidence type="ECO:0000256" key="1">
    <source>
        <dbReference type="SAM" id="MobiDB-lite"/>
    </source>
</evidence>
<sequence>MDAAADLYQQALQLIQDDAKIIRLRPKVTKKKKSKKSMECRELVEQQRSFHYFGRLPAELKLMIWEAAVQPPPCIHFFLRFANDPHRTDRPPVAYLMDDGGLWTACQESRRVIYRAYREQHRHIFQTGCCTATKALEQHYRRLSRFCSRSSRFSVELRLFPDTFWKFFTFPESTVLNALCDTLCDLNSHNNHNDNNNNNDHNMSSPSGPSSPPGTQAAAATTTAAAALPPLLPRPRLAAPAALVLPTPPR</sequence>
<organism evidence="3 4">
    <name type="scientific">Niveomyces insectorum RCEF 264</name>
    <dbReference type="NCBI Taxonomy" id="1081102"/>
    <lineage>
        <taxon>Eukaryota</taxon>
        <taxon>Fungi</taxon>
        <taxon>Dikarya</taxon>
        <taxon>Ascomycota</taxon>
        <taxon>Pezizomycotina</taxon>
        <taxon>Sordariomycetes</taxon>
        <taxon>Hypocreomycetidae</taxon>
        <taxon>Hypocreales</taxon>
        <taxon>Cordycipitaceae</taxon>
        <taxon>Niveomyces</taxon>
    </lineage>
</organism>
<evidence type="ECO:0000259" key="2">
    <source>
        <dbReference type="Pfam" id="PF20150"/>
    </source>
</evidence>
<gene>
    <name evidence="3" type="ORF">SPI_03805</name>
</gene>
<comment type="caution">
    <text evidence="3">The sequence shown here is derived from an EMBL/GenBank/DDBJ whole genome shotgun (WGS) entry which is preliminary data.</text>
</comment>
<evidence type="ECO:0000313" key="3">
    <source>
        <dbReference type="EMBL" id="OAA63642.1"/>
    </source>
</evidence>
<accession>A0A162J4M7</accession>
<dbReference type="OrthoDB" id="3596450at2759"/>
<dbReference type="PANTHER" id="PTHR35910:SF1">
    <property type="entry name" value="2EXR DOMAIN-CONTAINING PROTEIN"/>
    <property type="match status" value="1"/>
</dbReference>
<keyword evidence="4" id="KW-1185">Reference proteome</keyword>
<dbReference type="PANTHER" id="PTHR35910">
    <property type="entry name" value="2EXR DOMAIN-CONTAINING PROTEIN"/>
    <property type="match status" value="1"/>
</dbReference>
<reference evidence="3 4" key="1">
    <citation type="journal article" date="2016" name="Genome Biol. Evol.">
        <title>Divergent and convergent evolution of fungal pathogenicity.</title>
        <authorList>
            <person name="Shang Y."/>
            <person name="Xiao G."/>
            <person name="Zheng P."/>
            <person name="Cen K."/>
            <person name="Zhan S."/>
            <person name="Wang C."/>
        </authorList>
    </citation>
    <scope>NUCLEOTIDE SEQUENCE [LARGE SCALE GENOMIC DNA]</scope>
    <source>
        <strain evidence="3 4">RCEF 264</strain>
    </source>
</reference>
<evidence type="ECO:0000313" key="4">
    <source>
        <dbReference type="Proteomes" id="UP000076874"/>
    </source>
</evidence>
<feature type="region of interest" description="Disordered" evidence="1">
    <location>
        <begin position="194"/>
        <end position="232"/>
    </location>
</feature>
<protein>
    <recommendedName>
        <fullName evidence="2">2EXR domain-containing protein</fullName>
    </recommendedName>
</protein>
<dbReference type="EMBL" id="AZHD01000005">
    <property type="protein sequence ID" value="OAA63642.1"/>
    <property type="molecule type" value="Genomic_DNA"/>
</dbReference>
<feature type="domain" description="2EXR" evidence="2">
    <location>
        <begin position="50"/>
        <end position="119"/>
    </location>
</feature>